<reference evidence="2 3" key="1">
    <citation type="submission" date="2023-02" db="EMBL/GenBank/DDBJ databases">
        <title>LHISI_Scaffold_Assembly.</title>
        <authorList>
            <person name="Stuart O.P."/>
            <person name="Cleave R."/>
            <person name="Magrath M.J.L."/>
            <person name="Mikheyev A.S."/>
        </authorList>
    </citation>
    <scope>NUCLEOTIDE SEQUENCE [LARGE SCALE GENOMIC DNA]</scope>
    <source>
        <strain evidence="2">Daus_M_001</strain>
        <tissue evidence="2">Leg muscle</tissue>
    </source>
</reference>
<evidence type="ECO:0000256" key="1">
    <source>
        <dbReference type="SAM" id="MobiDB-lite"/>
    </source>
</evidence>
<dbReference type="Proteomes" id="UP001159363">
    <property type="component" value="Chromosome 3"/>
</dbReference>
<accession>A0ABQ9HX22</accession>
<dbReference type="InterPro" id="IPR036397">
    <property type="entry name" value="RNaseH_sf"/>
</dbReference>
<name>A0ABQ9HX22_9NEOP</name>
<protein>
    <submittedName>
        <fullName evidence="2">Uncharacterized protein</fullName>
    </submittedName>
</protein>
<organism evidence="2 3">
    <name type="scientific">Dryococelus australis</name>
    <dbReference type="NCBI Taxonomy" id="614101"/>
    <lineage>
        <taxon>Eukaryota</taxon>
        <taxon>Metazoa</taxon>
        <taxon>Ecdysozoa</taxon>
        <taxon>Arthropoda</taxon>
        <taxon>Hexapoda</taxon>
        <taxon>Insecta</taxon>
        <taxon>Pterygota</taxon>
        <taxon>Neoptera</taxon>
        <taxon>Polyneoptera</taxon>
        <taxon>Phasmatodea</taxon>
        <taxon>Verophasmatodea</taxon>
        <taxon>Anareolatae</taxon>
        <taxon>Phasmatidae</taxon>
        <taxon>Eurycanthinae</taxon>
        <taxon>Dryococelus</taxon>
    </lineage>
</organism>
<proteinExistence type="predicted"/>
<dbReference type="Gene3D" id="3.30.420.10">
    <property type="entry name" value="Ribonuclease H-like superfamily/Ribonuclease H"/>
    <property type="match status" value="1"/>
</dbReference>
<sequence length="693" mass="76377">MEQRQNEGTGATGDPRKKTHQPVASSGTIPTFESLGVARLGIEPGLPCWKAICSPPTKVSRVRFPAISLPYFRTWESCRTMPLVSEFSRRSPVSPSLHSDAAAYSSHFTLIDSQDLDAGSRGQCTEVALRRTAFDPRRAPHLKIHTWETWWMLLLAVGLLPYPHLSSIPSLPHLNLGTKGLGQEEFREICLQIEIDVSEVVSKHSVGADHLENSYREFTLKIIAFTHRLCSKTQPAGRPQGFVLTTHAKLILIGHREILCITLALRKIRLRNHISGAENYFYEDSYQRPRWVVVRLLASHQGKSGSISGGVAPGFSHVGIMSHYAAGKRVFSGISRLLHPCIPALLHTNLTSPSSALTTSMLRMTPRENPPTNGIVPARFPRAKSGVTGGIEPGSPGLRSAPGPSMLRAAIISPITHQHNCQCHMVNSDERSRWQQSSLVLGHGDRLCAASEIAAPRVHCRVYAELGRRPAIRASGAAVVPAGRNTAIAATMERQITARRRCAARGKHAAPTSRLDTRAYRAVPRPAACSHVLHARCGVRTETLHALRVGAMRRQAFVLVSPVPLPRFLTLDAQLHRALKRLASWLSVALPPPSFSKTRKVKTDGPDRSLCACAGQELVIACYDLGHQFAHLAARKHDAARFYGMDPRYFQDDNARCHVSSATMRWYADNPIEHLWGELDSRVRARQAAAKIR</sequence>
<gene>
    <name evidence="2" type="ORF">PR048_008384</name>
</gene>
<evidence type="ECO:0000313" key="2">
    <source>
        <dbReference type="EMBL" id="KAJ8888890.1"/>
    </source>
</evidence>
<keyword evidence="3" id="KW-1185">Reference proteome</keyword>
<dbReference type="EMBL" id="JARBHB010000003">
    <property type="protein sequence ID" value="KAJ8888890.1"/>
    <property type="molecule type" value="Genomic_DNA"/>
</dbReference>
<evidence type="ECO:0000313" key="3">
    <source>
        <dbReference type="Proteomes" id="UP001159363"/>
    </source>
</evidence>
<comment type="caution">
    <text evidence="2">The sequence shown here is derived from an EMBL/GenBank/DDBJ whole genome shotgun (WGS) entry which is preliminary data.</text>
</comment>
<feature type="region of interest" description="Disordered" evidence="1">
    <location>
        <begin position="1"/>
        <end position="29"/>
    </location>
</feature>